<evidence type="ECO:0000256" key="2">
    <source>
        <dbReference type="ARBA" id="ARBA00023027"/>
    </source>
</evidence>
<dbReference type="InterPro" id="IPR035587">
    <property type="entry name" value="DUS-like_FMN-bd"/>
</dbReference>
<dbReference type="InterPro" id="IPR013785">
    <property type="entry name" value="Aldolase_TIM"/>
</dbReference>
<evidence type="ECO:0000313" key="4">
    <source>
        <dbReference type="EMBL" id="EQB60773.1"/>
    </source>
</evidence>
<dbReference type="SUPFAM" id="SSF51395">
    <property type="entry name" value="FMN-linked oxidoreductases"/>
    <property type="match status" value="1"/>
</dbReference>
<proteinExistence type="predicted"/>
<evidence type="ECO:0000259" key="3">
    <source>
        <dbReference type="Pfam" id="PF01207"/>
    </source>
</evidence>
<keyword evidence="2" id="KW-0520">NAD</keyword>
<organism evidence="4 5">
    <name type="scientific">Vairimorpha apis BRL 01</name>
    <dbReference type="NCBI Taxonomy" id="1037528"/>
    <lineage>
        <taxon>Eukaryota</taxon>
        <taxon>Fungi</taxon>
        <taxon>Fungi incertae sedis</taxon>
        <taxon>Microsporidia</taxon>
        <taxon>Nosematidae</taxon>
        <taxon>Vairimorpha</taxon>
    </lineage>
</organism>
<gene>
    <name evidence="4" type="ORF">NAPIS_ORF01664</name>
</gene>
<dbReference type="Gene3D" id="3.20.20.70">
    <property type="entry name" value="Aldolase class I"/>
    <property type="match status" value="2"/>
</dbReference>
<name>T0L8E6_9MICR</name>
<dbReference type="Proteomes" id="UP000053780">
    <property type="component" value="Unassembled WGS sequence"/>
</dbReference>
<accession>T0L8E6</accession>
<dbReference type="PANTHER" id="PTHR11082">
    <property type="entry name" value="TRNA-DIHYDROURIDINE SYNTHASE"/>
    <property type="match status" value="1"/>
</dbReference>
<sequence length="240" mass="27878">MVGNSELAYRMLARKYGADFCFTEMVNCEIFLKTKQNPISNMWYTTNELDRPLIIQICGHDELKMLQTSLILQNYCDAIDINLGCPQEIARKGYYEKAGAKMITVHGRTREQRGINTGFASWEHIKQIKLNVNIPVIANGGIIYSRHIDECIDYTNCDGIMVAETHLYNPLIFSTIKKSSLEIYEEFLVLHGKYKNKYDLKNIKSHSYKMLQVILKNKPELREELNKCKDLESFLIFINF</sequence>
<dbReference type="OrthoDB" id="272303at2759"/>
<reference evidence="4 5" key="1">
    <citation type="journal article" date="2013" name="BMC Genomics">
        <title>Genome sequencing and comparative genomics of honey bee microsporidia, Nosema apis reveal novel insights into host-parasite interactions.</title>
        <authorList>
            <person name="Chen Yp."/>
            <person name="Pettis J.S."/>
            <person name="Zhao Y."/>
            <person name="Liu X."/>
            <person name="Tallon L.J."/>
            <person name="Sadzewicz L.D."/>
            <person name="Li R."/>
            <person name="Zheng H."/>
            <person name="Huang S."/>
            <person name="Zhang X."/>
            <person name="Hamilton M.C."/>
            <person name="Pernal S.F."/>
            <person name="Melathopoulos A.P."/>
            <person name="Yan X."/>
            <person name="Evans J.D."/>
        </authorList>
    </citation>
    <scope>NUCLEOTIDE SEQUENCE [LARGE SCALE GENOMIC DNA]</scope>
    <source>
        <strain evidence="4 5">BRL 01</strain>
    </source>
</reference>
<dbReference type="PANTHER" id="PTHR11082:SF5">
    <property type="entry name" value="TRNA-DIHYDROURIDINE(16_17) SYNTHASE [NAD(P)(+)]-LIKE"/>
    <property type="match status" value="1"/>
</dbReference>
<dbReference type="HOGENOM" id="CLU_013299_5_0_1"/>
<keyword evidence="5" id="KW-1185">Reference proteome</keyword>
<feature type="domain" description="DUS-like FMN-binding" evidence="3">
    <location>
        <begin position="96"/>
        <end position="231"/>
    </location>
</feature>
<dbReference type="EMBL" id="KE647237">
    <property type="protein sequence ID" value="EQB60773.1"/>
    <property type="molecule type" value="Genomic_DNA"/>
</dbReference>
<evidence type="ECO:0000313" key="5">
    <source>
        <dbReference type="Proteomes" id="UP000053780"/>
    </source>
</evidence>
<dbReference type="VEuPathDB" id="MicrosporidiaDB:NAPIS_ORF01664"/>
<dbReference type="CDD" id="cd02801">
    <property type="entry name" value="DUS_like_FMN"/>
    <property type="match status" value="1"/>
</dbReference>
<protein>
    <submittedName>
        <fullName evidence="4">Trna-dihydrouridine synthase 1-like protein</fullName>
    </submittedName>
</protein>
<dbReference type="AlphaFoldDB" id="T0L8E6"/>
<evidence type="ECO:0000256" key="1">
    <source>
        <dbReference type="ARBA" id="ARBA00022857"/>
    </source>
</evidence>
<feature type="domain" description="DUS-like FMN-binding" evidence="3">
    <location>
        <begin position="1"/>
        <end position="93"/>
    </location>
</feature>
<dbReference type="GO" id="GO:0017150">
    <property type="term" value="F:tRNA dihydrouridine synthase activity"/>
    <property type="evidence" value="ECO:0007669"/>
    <property type="project" value="TreeGrafter"/>
</dbReference>
<keyword evidence="1" id="KW-0521">NADP</keyword>
<dbReference type="Pfam" id="PF01207">
    <property type="entry name" value="Dus"/>
    <property type="match status" value="2"/>
</dbReference>